<dbReference type="OrthoDB" id="8051532at2759"/>
<comment type="caution">
    <text evidence="1">The sequence shown here is derived from an EMBL/GenBank/DDBJ whole genome shotgun (WGS) entry which is preliminary data.</text>
</comment>
<dbReference type="PANTHER" id="PTHR22955">
    <property type="entry name" value="RETROTRANSPOSON"/>
    <property type="match status" value="1"/>
</dbReference>
<name>A0A8X6LNA5_TRICU</name>
<evidence type="ECO:0000313" key="2">
    <source>
        <dbReference type="Proteomes" id="UP000887116"/>
    </source>
</evidence>
<reference evidence="1" key="1">
    <citation type="submission" date="2020-07" db="EMBL/GenBank/DDBJ databases">
        <title>Multicomponent nature underlies the extraordinary mechanical properties of spider dragline silk.</title>
        <authorList>
            <person name="Kono N."/>
            <person name="Nakamura H."/>
            <person name="Mori M."/>
            <person name="Yoshida Y."/>
            <person name="Ohtoshi R."/>
            <person name="Malay A.D."/>
            <person name="Moran D.A.P."/>
            <person name="Tomita M."/>
            <person name="Numata K."/>
            <person name="Arakawa K."/>
        </authorList>
    </citation>
    <scope>NUCLEOTIDE SEQUENCE</scope>
</reference>
<protein>
    <submittedName>
        <fullName evidence="1">Integrase catalytic domain-containing protein</fullName>
    </submittedName>
</protein>
<organism evidence="1 2">
    <name type="scientific">Trichonephila clavata</name>
    <name type="common">Joro spider</name>
    <name type="synonym">Nephila clavata</name>
    <dbReference type="NCBI Taxonomy" id="2740835"/>
    <lineage>
        <taxon>Eukaryota</taxon>
        <taxon>Metazoa</taxon>
        <taxon>Ecdysozoa</taxon>
        <taxon>Arthropoda</taxon>
        <taxon>Chelicerata</taxon>
        <taxon>Arachnida</taxon>
        <taxon>Araneae</taxon>
        <taxon>Araneomorphae</taxon>
        <taxon>Entelegynae</taxon>
        <taxon>Araneoidea</taxon>
        <taxon>Nephilidae</taxon>
        <taxon>Trichonephila</taxon>
    </lineage>
</organism>
<dbReference type="Proteomes" id="UP000887116">
    <property type="component" value="Unassembled WGS sequence"/>
</dbReference>
<dbReference type="EMBL" id="BMAO01037009">
    <property type="protein sequence ID" value="GFR14677.1"/>
    <property type="molecule type" value="Genomic_DNA"/>
</dbReference>
<proteinExistence type="predicted"/>
<keyword evidence="2" id="KW-1185">Reference proteome</keyword>
<sequence>MFWTDSNIILTWIQRFPEQLKTLIGNRIKIIQRLTKNCQWNHVSSNDNPADLISRGLNASDISSKQLWWFIKNCRNPSVKKSGQLDYSEVNEAELWLIRNLQASAFKEENDALAKGGCISQKKKLSAADATVQLRLYTYEISKNHSSKAILFTIYQFGYCVIDGSLTLAAISRRKWNIAFLKSEAEKVFAVCCLITEKVYLANFVLWS</sequence>
<accession>A0A8X6LNA5</accession>
<evidence type="ECO:0000313" key="1">
    <source>
        <dbReference type="EMBL" id="GFR14677.1"/>
    </source>
</evidence>
<dbReference type="AlphaFoldDB" id="A0A8X6LNA5"/>
<gene>
    <name evidence="1" type="primary">AVEN_209626_1</name>
    <name evidence="1" type="ORF">TNCT_619271</name>
</gene>
<dbReference type="PANTHER" id="PTHR22955:SF66">
    <property type="entry name" value="INTEGRASE CATALYTIC DOMAIN-CONTAINING PROTEIN"/>
    <property type="match status" value="1"/>
</dbReference>